<sequence>MPVFLRNMSPSLGKEAIDPSGGENDSNTEHLPENASTVSVHDCSESPLTLQEKRSQSSFGDNMLEDHSSMRSSYEEGLSSGEGTETRETVWLEDTPEGEHSVQRVHTGCNTASEAGHHIGPQGTPLPSFSTALQGNGEESVSSDSLIGQFQSDVEFFKNQNHELRQQITQLEDKLQQSEEEKQELQFDVGRQSFLECKEKRSVKVLQSSMVHVSEQSKSSAANGTSDVMTDMEEKLPGGAGPLREPCSSLQRKLLEISNSLSEAELTWMKLLARPKVNGFRLAKMRRGLELFKELESTGESHAYVRELLKGIRRYDLLVKLDAPLLNNTESGSCLPTGQRMQDRMNESPDEDHMPSGDHNLDVLLERHDDAGDGNSDGIHVHGNEGNGMASGVDQMDSGRNMSSTKSENSGGDMAGLSVNPNCDGSSAQTEPKVEEHTDVADSSNGGFMPNESCSSAVAPHMMLLMAPLRTTLDHHSAVDPSSDEEEMKEVENVKVEKLKWQRHAAARDGRIDSGPVRSPVRSSNLKHTPGLQQDVLADGDMPVQQNGSGACGGVGKDSTVDQSVSDLSTQSNEWQRLGARPRDRAPMKRFPVEPSLVDLVPQEVAGPVAHGLAGAFLARHSEDESFYQGSAGTSVA</sequence>
<proteinExistence type="predicted"/>
<dbReference type="PROSITE" id="PS50168">
    <property type="entry name" value="DED"/>
    <property type="match status" value="1"/>
</dbReference>
<feature type="coiled-coil region" evidence="1">
    <location>
        <begin position="147"/>
        <end position="188"/>
    </location>
</feature>
<feature type="compositionally biased region" description="Polar residues" evidence="2">
    <location>
        <begin position="398"/>
        <end position="410"/>
    </location>
</feature>
<dbReference type="Proteomes" id="UP001163046">
    <property type="component" value="Unassembled WGS sequence"/>
</dbReference>
<feature type="compositionally biased region" description="Basic and acidic residues" evidence="2">
    <location>
        <begin position="502"/>
        <end position="512"/>
    </location>
</feature>
<accession>A0A9X0A7X7</accession>
<gene>
    <name evidence="4" type="ORF">OS493_006155</name>
</gene>
<evidence type="ECO:0000313" key="4">
    <source>
        <dbReference type="EMBL" id="KAJ7393189.1"/>
    </source>
</evidence>
<feature type="region of interest" description="Disordered" evidence="2">
    <location>
        <begin position="502"/>
        <end position="528"/>
    </location>
</feature>
<reference evidence="4" key="1">
    <citation type="submission" date="2023-01" db="EMBL/GenBank/DDBJ databases">
        <title>Genome assembly of the deep-sea coral Lophelia pertusa.</title>
        <authorList>
            <person name="Herrera S."/>
            <person name="Cordes E."/>
        </authorList>
    </citation>
    <scope>NUCLEOTIDE SEQUENCE</scope>
    <source>
        <strain evidence="4">USNM1676648</strain>
        <tissue evidence="4">Polyp</tissue>
    </source>
</reference>
<dbReference type="SUPFAM" id="SSF47986">
    <property type="entry name" value="DEATH domain"/>
    <property type="match status" value="1"/>
</dbReference>
<dbReference type="SMART" id="SM00031">
    <property type="entry name" value="DED"/>
    <property type="match status" value="1"/>
</dbReference>
<feature type="region of interest" description="Disordered" evidence="2">
    <location>
        <begin position="112"/>
        <end position="142"/>
    </location>
</feature>
<organism evidence="4 5">
    <name type="scientific">Desmophyllum pertusum</name>
    <dbReference type="NCBI Taxonomy" id="174260"/>
    <lineage>
        <taxon>Eukaryota</taxon>
        <taxon>Metazoa</taxon>
        <taxon>Cnidaria</taxon>
        <taxon>Anthozoa</taxon>
        <taxon>Hexacorallia</taxon>
        <taxon>Scleractinia</taxon>
        <taxon>Caryophylliina</taxon>
        <taxon>Caryophylliidae</taxon>
        <taxon>Desmophyllum</taxon>
    </lineage>
</organism>
<dbReference type="InterPro" id="IPR011029">
    <property type="entry name" value="DEATH-like_dom_sf"/>
</dbReference>
<dbReference type="Gene3D" id="1.10.533.10">
    <property type="entry name" value="Death Domain, Fas"/>
    <property type="match status" value="1"/>
</dbReference>
<keyword evidence="1" id="KW-0175">Coiled coil</keyword>
<keyword evidence="5" id="KW-1185">Reference proteome</keyword>
<comment type="caution">
    <text evidence="4">The sequence shown here is derived from an EMBL/GenBank/DDBJ whole genome shotgun (WGS) entry which is preliminary data.</text>
</comment>
<dbReference type="OrthoDB" id="10508415at2759"/>
<feature type="region of interest" description="Disordered" evidence="2">
    <location>
        <begin position="1"/>
        <end position="86"/>
    </location>
</feature>
<feature type="region of interest" description="Disordered" evidence="2">
    <location>
        <begin position="332"/>
        <end position="357"/>
    </location>
</feature>
<feature type="compositionally biased region" description="Basic and acidic residues" evidence="2">
    <location>
        <begin position="341"/>
        <end position="357"/>
    </location>
</feature>
<name>A0A9X0A7X7_9CNID</name>
<feature type="domain" description="DED" evidence="3">
    <location>
        <begin position="249"/>
        <end position="323"/>
    </location>
</feature>
<evidence type="ECO:0000313" key="5">
    <source>
        <dbReference type="Proteomes" id="UP001163046"/>
    </source>
</evidence>
<evidence type="ECO:0000256" key="2">
    <source>
        <dbReference type="SAM" id="MobiDB-lite"/>
    </source>
</evidence>
<dbReference type="GO" id="GO:0042981">
    <property type="term" value="P:regulation of apoptotic process"/>
    <property type="evidence" value="ECO:0007669"/>
    <property type="project" value="InterPro"/>
</dbReference>
<feature type="compositionally biased region" description="Polar residues" evidence="2">
    <location>
        <begin position="125"/>
        <end position="142"/>
    </location>
</feature>
<evidence type="ECO:0000259" key="3">
    <source>
        <dbReference type="PROSITE" id="PS50168"/>
    </source>
</evidence>
<evidence type="ECO:0000256" key="1">
    <source>
        <dbReference type="SAM" id="Coils"/>
    </source>
</evidence>
<protein>
    <recommendedName>
        <fullName evidence="3">DED domain-containing protein</fullName>
    </recommendedName>
</protein>
<dbReference type="AlphaFoldDB" id="A0A9X0A7X7"/>
<dbReference type="EMBL" id="MU825398">
    <property type="protein sequence ID" value="KAJ7393189.1"/>
    <property type="molecule type" value="Genomic_DNA"/>
</dbReference>
<feature type="region of interest" description="Disordered" evidence="2">
    <location>
        <begin position="371"/>
        <end position="448"/>
    </location>
</feature>
<dbReference type="InterPro" id="IPR001875">
    <property type="entry name" value="DED_dom"/>
</dbReference>
<feature type="compositionally biased region" description="Polar residues" evidence="2">
    <location>
        <begin position="419"/>
        <end position="430"/>
    </location>
</feature>